<reference evidence="4" key="1">
    <citation type="journal article" date="2014" name="Int. J. Syst. Evol. Microbiol.">
        <title>Complete genome sequence of Corynebacterium casei LMG S-19264T (=DSM 44701T), isolated from a smear-ripened cheese.</title>
        <authorList>
            <consortium name="US DOE Joint Genome Institute (JGI-PGF)"/>
            <person name="Walter F."/>
            <person name="Albersmeier A."/>
            <person name="Kalinowski J."/>
            <person name="Ruckert C."/>
        </authorList>
    </citation>
    <scope>NUCLEOTIDE SEQUENCE</scope>
    <source>
        <strain evidence="4">KCTC 32437</strain>
    </source>
</reference>
<dbReference type="InterPro" id="IPR016181">
    <property type="entry name" value="Acyl_CoA_acyltransferase"/>
</dbReference>
<dbReference type="Gene3D" id="1.10.10.10">
    <property type="entry name" value="Winged helix-like DNA-binding domain superfamily/Winged helix DNA-binding domain"/>
    <property type="match status" value="1"/>
</dbReference>
<keyword evidence="1" id="KW-0808">Transferase</keyword>
<dbReference type="EMBL" id="BMZE01000003">
    <property type="protein sequence ID" value="GHA31876.1"/>
    <property type="molecule type" value="Genomic_DNA"/>
</dbReference>
<evidence type="ECO:0000259" key="2">
    <source>
        <dbReference type="PROSITE" id="PS50995"/>
    </source>
</evidence>
<dbReference type="SUPFAM" id="SSF46785">
    <property type="entry name" value="Winged helix' DNA-binding domain"/>
    <property type="match status" value="1"/>
</dbReference>
<dbReference type="Proteomes" id="UP000646579">
    <property type="component" value="Unassembled WGS sequence"/>
</dbReference>
<dbReference type="GO" id="GO:0003700">
    <property type="term" value="F:DNA-binding transcription factor activity"/>
    <property type="evidence" value="ECO:0007669"/>
    <property type="project" value="InterPro"/>
</dbReference>
<dbReference type="CDD" id="cd04301">
    <property type="entry name" value="NAT_SF"/>
    <property type="match status" value="1"/>
</dbReference>
<dbReference type="PANTHER" id="PTHR13947">
    <property type="entry name" value="GNAT FAMILY N-ACETYLTRANSFERASE"/>
    <property type="match status" value="1"/>
</dbReference>
<dbReference type="SMART" id="SM00347">
    <property type="entry name" value="HTH_MARR"/>
    <property type="match status" value="1"/>
</dbReference>
<dbReference type="InterPro" id="IPR036390">
    <property type="entry name" value="WH_DNA-bd_sf"/>
</dbReference>
<organism evidence="4 5">
    <name type="scientific">Devosia pacifica</name>
    <dbReference type="NCBI Taxonomy" id="1335967"/>
    <lineage>
        <taxon>Bacteria</taxon>
        <taxon>Pseudomonadati</taxon>
        <taxon>Pseudomonadota</taxon>
        <taxon>Alphaproteobacteria</taxon>
        <taxon>Hyphomicrobiales</taxon>
        <taxon>Devosiaceae</taxon>
        <taxon>Devosia</taxon>
    </lineage>
</organism>
<evidence type="ECO:0000259" key="3">
    <source>
        <dbReference type="PROSITE" id="PS51186"/>
    </source>
</evidence>
<dbReference type="Pfam" id="PF00583">
    <property type="entry name" value="Acetyltransf_1"/>
    <property type="match status" value="1"/>
</dbReference>
<accession>A0A918VWP1</accession>
<dbReference type="GO" id="GO:0008080">
    <property type="term" value="F:N-acetyltransferase activity"/>
    <property type="evidence" value="ECO:0007669"/>
    <property type="project" value="InterPro"/>
</dbReference>
<feature type="domain" description="HTH marR-type" evidence="2">
    <location>
        <begin position="5"/>
        <end position="140"/>
    </location>
</feature>
<dbReference type="Gene3D" id="3.40.630.30">
    <property type="match status" value="1"/>
</dbReference>
<evidence type="ECO:0000313" key="5">
    <source>
        <dbReference type="Proteomes" id="UP000646579"/>
    </source>
</evidence>
<gene>
    <name evidence="4" type="ORF">GCM10007989_29930</name>
</gene>
<evidence type="ECO:0000256" key="1">
    <source>
        <dbReference type="ARBA" id="ARBA00022679"/>
    </source>
</evidence>
<reference evidence="4" key="2">
    <citation type="submission" date="2020-09" db="EMBL/GenBank/DDBJ databases">
        <authorList>
            <person name="Sun Q."/>
            <person name="Kim S."/>
        </authorList>
    </citation>
    <scope>NUCLEOTIDE SEQUENCE</scope>
    <source>
        <strain evidence="4">KCTC 32437</strain>
    </source>
</reference>
<feature type="domain" description="N-acetyltransferase" evidence="3">
    <location>
        <begin position="151"/>
        <end position="306"/>
    </location>
</feature>
<proteinExistence type="predicted"/>
<dbReference type="AlphaFoldDB" id="A0A918VWP1"/>
<dbReference type="PROSITE" id="PS50995">
    <property type="entry name" value="HTH_MARR_2"/>
    <property type="match status" value="1"/>
</dbReference>
<dbReference type="SUPFAM" id="SSF55729">
    <property type="entry name" value="Acyl-CoA N-acyltransferases (Nat)"/>
    <property type="match status" value="1"/>
</dbReference>
<dbReference type="InterPro" id="IPR036388">
    <property type="entry name" value="WH-like_DNA-bd_sf"/>
</dbReference>
<sequence length="306" mass="34407">MTQNGHALVARIRQFNRFYTRILGLLREGMHKSHFSLAEARVVHELGRPGPSTAGEIAAVLDMDRGQMSRLIWKLTEEGHVATRPDVGDRRRNVLALTDDGQHAYEELESASDAAVGAMIADLSEEQKQHLVTAMETVEGLLSMKSEDTQVSLRAPRLGELGTLIERQARLYNREYGWNEEFEALIARIYGEFSLCKSPKALWVAERAGQIAGSIFVVPSEEEGMAQLRMLYVEPEHRGHGIGTRLVAEAVHFARNAGWKGMRLWTQDCLVSARRVYQAAGFTLEREEPHHSFGVNLNGQYWVIDL</sequence>
<evidence type="ECO:0000313" key="4">
    <source>
        <dbReference type="EMBL" id="GHA31876.1"/>
    </source>
</evidence>
<dbReference type="PROSITE" id="PS51186">
    <property type="entry name" value="GNAT"/>
    <property type="match status" value="1"/>
</dbReference>
<name>A0A918VWP1_9HYPH</name>
<keyword evidence="5" id="KW-1185">Reference proteome</keyword>
<dbReference type="Pfam" id="PF12802">
    <property type="entry name" value="MarR_2"/>
    <property type="match status" value="1"/>
</dbReference>
<dbReference type="InterPro" id="IPR000182">
    <property type="entry name" value="GNAT_dom"/>
</dbReference>
<comment type="caution">
    <text evidence="4">The sequence shown here is derived from an EMBL/GenBank/DDBJ whole genome shotgun (WGS) entry which is preliminary data.</text>
</comment>
<dbReference type="InterPro" id="IPR050769">
    <property type="entry name" value="NAT_camello-type"/>
</dbReference>
<dbReference type="InterPro" id="IPR000835">
    <property type="entry name" value="HTH_MarR-typ"/>
</dbReference>
<dbReference type="RefSeq" id="WP_189426524.1">
    <property type="nucleotide sequence ID" value="NZ_BMZE01000003.1"/>
</dbReference>
<dbReference type="PANTHER" id="PTHR13947:SF37">
    <property type="entry name" value="LD18367P"/>
    <property type="match status" value="1"/>
</dbReference>
<protein>
    <submittedName>
        <fullName evidence="4">GNAT family N-acetyltransferase</fullName>
    </submittedName>
</protein>